<reference evidence="11" key="1">
    <citation type="submission" date="2021-07" db="EMBL/GenBank/DDBJ databases">
        <authorList>
            <person name="Catto M.A."/>
            <person name="Jacobson A."/>
            <person name="Kennedy G."/>
            <person name="Labadie P."/>
            <person name="Hunt B.G."/>
            <person name="Srinivasan R."/>
        </authorList>
    </citation>
    <scope>NUCLEOTIDE SEQUENCE</scope>
    <source>
        <strain evidence="11">PL_HMW_Pooled</strain>
        <tissue evidence="11">Head</tissue>
    </source>
</reference>
<reference evidence="11" key="2">
    <citation type="journal article" date="2023" name="BMC Genomics">
        <title>Pest status, molecular evolution, and epigenetic factors derived from the genome assembly of Frankliniella fusca, a thysanopteran phytovirus vector.</title>
        <authorList>
            <person name="Catto M.A."/>
            <person name="Labadie P.E."/>
            <person name="Jacobson A.L."/>
            <person name="Kennedy G.G."/>
            <person name="Srinivasan R."/>
            <person name="Hunt B.G."/>
        </authorList>
    </citation>
    <scope>NUCLEOTIDE SEQUENCE</scope>
    <source>
        <strain evidence="11">PL_HMW_Pooled</strain>
    </source>
</reference>
<keyword evidence="3 9" id="KW-0813">Transport</keyword>
<keyword evidence="9" id="KW-0999">Mitochondrion inner membrane</keyword>
<evidence type="ECO:0000256" key="7">
    <source>
        <dbReference type="ARBA" id="ARBA00023128"/>
    </source>
</evidence>
<keyword evidence="4 9" id="KW-0679">Respiratory chain</keyword>
<dbReference type="EMBL" id="JAHWGI010001142">
    <property type="protein sequence ID" value="KAK3923122.1"/>
    <property type="molecule type" value="Genomic_DNA"/>
</dbReference>
<keyword evidence="12" id="KW-1185">Reference proteome</keyword>
<keyword evidence="5" id="KW-0677">Repeat</keyword>
<evidence type="ECO:0000256" key="5">
    <source>
        <dbReference type="ARBA" id="ARBA00022737"/>
    </source>
</evidence>
<feature type="region of interest" description="Disordered" evidence="10">
    <location>
        <begin position="131"/>
        <end position="180"/>
    </location>
</feature>
<evidence type="ECO:0000256" key="6">
    <source>
        <dbReference type="ARBA" id="ARBA00022982"/>
    </source>
</evidence>
<proteinExistence type="inferred from homology"/>
<dbReference type="PIRSF" id="PIRSF017016">
    <property type="entry name" value="NDUA8"/>
    <property type="match status" value="1"/>
</dbReference>
<dbReference type="Proteomes" id="UP001219518">
    <property type="component" value="Unassembled WGS sequence"/>
</dbReference>
<comment type="subcellular location">
    <subcellularLocation>
        <location evidence="9">Mitochondrion inner membrane</location>
    </subcellularLocation>
</comment>
<keyword evidence="6 9" id="KW-0249">Electron transport</keyword>
<comment type="similarity">
    <text evidence="2 9">Belongs to the complex I NDUFA8 subunit family.</text>
</comment>
<evidence type="ECO:0000313" key="12">
    <source>
        <dbReference type="Proteomes" id="UP001219518"/>
    </source>
</evidence>
<evidence type="ECO:0000256" key="3">
    <source>
        <dbReference type="ARBA" id="ARBA00022448"/>
    </source>
</evidence>
<keyword evidence="8" id="KW-1015">Disulfide bond</keyword>
<evidence type="ECO:0000256" key="10">
    <source>
        <dbReference type="SAM" id="MobiDB-lite"/>
    </source>
</evidence>
<name>A0AAE1LM59_9NEOP</name>
<evidence type="ECO:0000313" key="11">
    <source>
        <dbReference type="EMBL" id="KAK3923122.1"/>
    </source>
</evidence>
<dbReference type="AlphaFoldDB" id="A0AAE1LM59"/>
<keyword evidence="9" id="KW-0472">Membrane</keyword>
<evidence type="ECO:0000256" key="2">
    <source>
        <dbReference type="ARBA" id="ARBA00010705"/>
    </source>
</evidence>
<gene>
    <name evidence="11" type="ORF">KUF71_000204</name>
</gene>
<dbReference type="GO" id="GO:0005743">
    <property type="term" value="C:mitochondrial inner membrane"/>
    <property type="evidence" value="ECO:0007669"/>
    <property type="project" value="UniProtKB-SubCell"/>
</dbReference>
<accession>A0AAE1LM59</accession>
<dbReference type="PANTHER" id="PTHR13344:SF0">
    <property type="entry name" value="NADH DEHYDROGENASE [UBIQUINONE] 1 ALPHA SUBCOMPLEX SUBUNIT 8"/>
    <property type="match status" value="1"/>
</dbReference>
<evidence type="ECO:0000256" key="1">
    <source>
        <dbReference type="ARBA" id="ARBA00003195"/>
    </source>
</evidence>
<sequence length="180" mass="20398">MVVTKQFQLPTEEELTVPELNVTAAAYATGAFHLGKYCEEPCKEFMLCRDELNDPRKCLAEGKQVTACGIEFFKKVKKSCLAEFTQYQKCLISSSADYQYAPCRKTQNVFDECVKAHLGVERPRPYYYCEPKIHDSKRPKPPPATYPKYDDATPGLPAEKLKDAKTTYEGQGIFDGGRPY</sequence>
<organism evidence="11 12">
    <name type="scientific">Frankliniella fusca</name>
    <dbReference type="NCBI Taxonomy" id="407009"/>
    <lineage>
        <taxon>Eukaryota</taxon>
        <taxon>Metazoa</taxon>
        <taxon>Ecdysozoa</taxon>
        <taxon>Arthropoda</taxon>
        <taxon>Hexapoda</taxon>
        <taxon>Insecta</taxon>
        <taxon>Pterygota</taxon>
        <taxon>Neoptera</taxon>
        <taxon>Paraneoptera</taxon>
        <taxon>Thysanoptera</taxon>
        <taxon>Terebrantia</taxon>
        <taxon>Thripoidea</taxon>
        <taxon>Thripidae</taxon>
        <taxon>Frankliniella</taxon>
    </lineage>
</organism>
<protein>
    <recommendedName>
        <fullName evidence="9">NADH dehydrogenase [ubiquinone] 1 alpha subcomplex subunit 8</fullName>
    </recommendedName>
</protein>
<dbReference type="InterPro" id="IPR016680">
    <property type="entry name" value="NDUFA8"/>
</dbReference>
<evidence type="ECO:0000256" key="9">
    <source>
        <dbReference type="PIRNR" id="PIRNR017016"/>
    </source>
</evidence>
<evidence type="ECO:0000256" key="4">
    <source>
        <dbReference type="ARBA" id="ARBA00022660"/>
    </source>
</evidence>
<comment type="caution">
    <text evidence="11">The sequence shown here is derived from an EMBL/GenBank/DDBJ whole genome shotgun (WGS) entry which is preliminary data.</text>
</comment>
<dbReference type="GO" id="GO:0006120">
    <property type="term" value="P:mitochondrial electron transport, NADH to ubiquinone"/>
    <property type="evidence" value="ECO:0007669"/>
    <property type="project" value="InterPro"/>
</dbReference>
<keyword evidence="7 9" id="KW-0496">Mitochondrion</keyword>
<dbReference type="PANTHER" id="PTHR13344">
    <property type="entry name" value="NADH-UBIQUINONE OXIDOREDUCTASE"/>
    <property type="match status" value="1"/>
</dbReference>
<evidence type="ECO:0000256" key="8">
    <source>
        <dbReference type="ARBA" id="ARBA00023157"/>
    </source>
</evidence>
<comment type="function">
    <text evidence="1 9">Accessory subunit of the mitochondrial membrane respiratory chain NADH dehydrogenase (Complex I), that is believed not to be involved in catalysis. Complex I functions in the transfer of electrons from NADH to the respiratory chain. The immediate electron acceptor for the enzyme is believed to be ubiquinone.</text>
</comment>